<evidence type="ECO:0000313" key="3">
    <source>
        <dbReference type="EMBL" id="GGN33221.1"/>
    </source>
</evidence>
<keyword evidence="1" id="KW-0723">Serine/threonine-protein kinase</keyword>
<accession>A0A918CVI5</accession>
<name>A0A918CVI5_9ACTN</name>
<dbReference type="Pfam" id="PF13581">
    <property type="entry name" value="HATPase_c_2"/>
    <property type="match status" value="1"/>
</dbReference>
<dbReference type="Proteomes" id="UP000653411">
    <property type="component" value="Unassembled WGS sequence"/>
</dbReference>
<evidence type="ECO:0000256" key="1">
    <source>
        <dbReference type="ARBA" id="ARBA00022527"/>
    </source>
</evidence>
<dbReference type="InterPro" id="IPR050267">
    <property type="entry name" value="Anti-sigma-factor_SerPK"/>
</dbReference>
<dbReference type="PANTHER" id="PTHR35526:SF3">
    <property type="entry name" value="ANTI-SIGMA-F FACTOR RSBW"/>
    <property type="match status" value="1"/>
</dbReference>
<dbReference type="InterPro" id="IPR003594">
    <property type="entry name" value="HATPase_dom"/>
</dbReference>
<dbReference type="GO" id="GO:0004674">
    <property type="term" value="F:protein serine/threonine kinase activity"/>
    <property type="evidence" value="ECO:0007669"/>
    <property type="project" value="UniProtKB-KW"/>
</dbReference>
<dbReference type="PANTHER" id="PTHR35526">
    <property type="entry name" value="ANTI-SIGMA-F FACTOR RSBW-RELATED"/>
    <property type="match status" value="1"/>
</dbReference>
<gene>
    <name evidence="3" type="ORF">GCM10011578_072880</name>
</gene>
<dbReference type="CDD" id="cd16936">
    <property type="entry name" value="HATPase_RsbW-like"/>
    <property type="match status" value="1"/>
</dbReference>
<dbReference type="EMBL" id="BMML01000021">
    <property type="protein sequence ID" value="GGN33221.1"/>
    <property type="molecule type" value="Genomic_DNA"/>
</dbReference>
<evidence type="ECO:0000313" key="4">
    <source>
        <dbReference type="Proteomes" id="UP000653411"/>
    </source>
</evidence>
<sequence length="196" mass="21209">MSETPYARTPATAHTRVPDQVFLPVCGKTGTGTLEGMLQPSGSRFPDPDPQYAAYPQPPTRAGHLSVEYDPRPTAAGEARAAVRRQLEEWGLADQDEVAYVCELLVGELAANVLCHAATRFRLTLAASHGVLRCEVADGDRRPPRVLDAGLTEGGRGMYLVDALARRWGCHRDGPGKTVWFELGTCGCHGCGRRQP</sequence>
<proteinExistence type="predicted"/>
<keyword evidence="1" id="KW-0418">Kinase</keyword>
<comment type="caution">
    <text evidence="3">The sequence shown here is derived from an EMBL/GenBank/DDBJ whole genome shotgun (WGS) entry which is preliminary data.</text>
</comment>
<protein>
    <recommendedName>
        <fullName evidence="2">Histidine kinase/HSP90-like ATPase domain-containing protein</fullName>
    </recommendedName>
</protein>
<reference evidence="3" key="1">
    <citation type="journal article" date="2014" name="Int. J. Syst. Evol. Microbiol.">
        <title>Complete genome sequence of Corynebacterium casei LMG S-19264T (=DSM 44701T), isolated from a smear-ripened cheese.</title>
        <authorList>
            <consortium name="US DOE Joint Genome Institute (JGI-PGF)"/>
            <person name="Walter F."/>
            <person name="Albersmeier A."/>
            <person name="Kalinowski J."/>
            <person name="Ruckert C."/>
        </authorList>
    </citation>
    <scope>NUCLEOTIDE SEQUENCE</scope>
    <source>
        <strain evidence="3">CGMCC 4.7110</strain>
    </source>
</reference>
<reference evidence="3" key="2">
    <citation type="submission" date="2020-09" db="EMBL/GenBank/DDBJ databases">
        <authorList>
            <person name="Sun Q."/>
            <person name="Zhou Y."/>
        </authorList>
    </citation>
    <scope>NUCLEOTIDE SEQUENCE</scope>
    <source>
        <strain evidence="3">CGMCC 4.7110</strain>
    </source>
</reference>
<dbReference type="Gene3D" id="3.30.565.10">
    <property type="entry name" value="Histidine kinase-like ATPase, C-terminal domain"/>
    <property type="match status" value="1"/>
</dbReference>
<keyword evidence="1" id="KW-0808">Transferase</keyword>
<dbReference type="AlphaFoldDB" id="A0A918CVI5"/>
<organism evidence="3 4">
    <name type="scientific">Streptomyces fuscichromogenes</name>
    <dbReference type="NCBI Taxonomy" id="1324013"/>
    <lineage>
        <taxon>Bacteria</taxon>
        <taxon>Bacillati</taxon>
        <taxon>Actinomycetota</taxon>
        <taxon>Actinomycetes</taxon>
        <taxon>Kitasatosporales</taxon>
        <taxon>Streptomycetaceae</taxon>
        <taxon>Streptomyces</taxon>
    </lineage>
</organism>
<evidence type="ECO:0000259" key="2">
    <source>
        <dbReference type="Pfam" id="PF13581"/>
    </source>
</evidence>
<dbReference type="InterPro" id="IPR036890">
    <property type="entry name" value="HATPase_C_sf"/>
</dbReference>
<feature type="domain" description="Histidine kinase/HSP90-like ATPase" evidence="2">
    <location>
        <begin position="72"/>
        <end position="181"/>
    </location>
</feature>
<keyword evidence="4" id="KW-1185">Reference proteome</keyword>